<dbReference type="GeneID" id="56472470"/>
<evidence type="ECO:0000256" key="1">
    <source>
        <dbReference type="ARBA" id="ARBA00010982"/>
    </source>
</evidence>
<dbReference type="Proteomes" id="UP000214618">
    <property type="component" value="Chromosome"/>
</dbReference>
<feature type="domain" description="Thiolase C-terminal" evidence="9">
    <location>
        <begin position="270"/>
        <end position="391"/>
    </location>
</feature>
<reference evidence="10 11" key="1">
    <citation type="submission" date="2016-10" db="EMBL/GenBank/DDBJ databases">
        <title>The whole genome sequencing and assembly of Bacillus simplex DSM 1321 strain.</title>
        <authorList>
            <person name="Park M.-K."/>
            <person name="Lee Y.-J."/>
            <person name="Yi H."/>
            <person name="Bahn Y.-S."/>
            <person name="Kim J.F."/>
            <person name="Lee D.-W."/>
        </authorList>
    </citation>
    <scope>NUCLEOTIDE SEQUENCE [LARGE SCALE GENOMIC DNA]</scope>
    <source>
        <strain evidence="10 11">DSM 1321</strain>
    </source>
</reference>
<dbReference type="InterPro" id="IPR020616">
    <property type="entry name" value="Thiolase_N"/>
</dbReference>
<dbReference type="PROSITE" id="PS00737">
    <property type="entry name" value="THIOLASE_2"/>
    <property type="match status" value="1"/>
</dbReference>
<dbReference type="EC" id="2.3.1.9" evidence="2"/>
<comment type="similarity">
    <text evidence="1 7">Belongs to the thiolase-like superfamily. Thiolase family.</text>
</comment>
<dbReference type="GO" id="GO:0003985">
    <property type="term" value="F:acetyl-CoA C-acetyltransferase activity"/>
    <property type="evidence" value="ECO:0007669"/>
    <property type="project" value="UniProtKB-EC"/>
</dbReference>
<dbReference type="InterPro" id="IPR020617">
    <property type="entry name" value="Thiolase_C"/>
</dbReference>
<keyword evidence="4 7" id="KW-0012">Acyltransferase</keyword>
<evidence type="ECO:0000256" key="6">
    <source>
        <dbReference type="PIRSR" id="PIRSR000429-1"/>
    </source>
</evidence>
<gene>
    <name evidence="10" type="ORF">BS1321_06960</name>
</gene>
<dbReference type="InterPro" id="IPR016039">
    <property type="entry name" value="Thiolase-like"/>
</dbReference>
<dbReference type="InterPro" id="IPR020610">
    <property type="entry name" value="Thiolase_AS"/>
</dbReference>
<evidence type="ECO:0000256" key="2">
    <source>
        <dbReference type="ARBA" id="ARBA00012705"/>
    </source>
</evidence>
<dbReference type="GO" id="GO:0006635">
    <property type="term" value="P:fatty acid beta-oxidation"/>
    <property type="evidence" value="ECO:0007669"/>
    <property type="project" value="TreeGrafter"/>
</dbReference>
<proteinExistence type="inferred from homology"/>
<evidence type="ECO:0000313" key="10">
    <source>
        <dbReference type="EMBL" id="ASS93733.1"/>
    </source>
</evidence>
<dbReference type="FunFam" id="3.40.47.10:FF:000010">
    <property type="entry name" value="Acetyl-CoA acetyltransferase (Thiolase)"/>
    <property type="match status" value="1"/>
</dbReference>
<evidence type="ECO:0000256" key="3">
    <source>
        <dbReference type="ARBA" id="ARBA00022679"/>
    </source>
</evidence>
<name>A0A223EEV3_9BACI</name>
<feature type="active site" description="Proton acceptor" evidence="6">
    <location>
        <position position="349"/>
    </location>
</feature>
<evidence type="ECO:0000256" key="4">
    <source>
        <dbReference type="ARBA" id="ARBA00023315"/>
    </source>
</evidence>
<sequence length="394" mass="41612">MAGNDIVLIEGARTAFTEFGGSFKDISAIDLGVTATKEALSRSGISPEEVDQVVMGNVIQSSGDAVFLGRHIGLKSGIPQSTPGLTVNRLCGSGLQAIVSAAQSIRLGESHVALAGGAENMSQIPHVIRGARFGIPLGQAPMADFLWESLYDPYGDCTMSITAENIAAEYGITRESCDEFAVRSNERALAAIEKGYFGKEITPVAIKTRKGEMWIDRDEHPRESTYDKLSKLKARFKDNGVVTAANASGINDGAAAVILTSSDYAEKNNLKPLARLVSYGISGVDPKFMGLGPVTAVKQALSKVGMKTKDLDLVEINEAFAAQYLGCQKLLDFDPEIGNVNGGAVALGHPLGASGARISLSLIYELQRRGKKYGVSSLCIGGGQGIAAIWEAIQ</sequence>
<organism evidence="10 11">
    <name type="scientific">Peribacillus simplex NBRC 15720 = DSM 1321</name>
    <dbReference type="NCBI Taxonomy" id="1349754"/>
    <lineage>
        <taxon>Bacteria</taxon>
        <taxon>Bacillati</taxon>
        <taxon>Bacillota</taxon>
        <taxon>Bacilli</taxon>
        <taxon>Bacillales</taxon>
        <taxon>Bacillaceae</taxon>
        <taxon>Peribacillus</taxon>
    </lineage>
</organism>
<feature type="active site" description="Proton acceptor" evidence="6">
    <location>
        <position position="379"/>
    </location>
</feature>
<evidence type="ECO:0000256" key="5">
    <source>
        <dbReference type="ARBA" id="ARBA00030755"/>
    </source>
</evidence>
<dbReference type="NCBIfam" id="TIGR01930">
    <property type="entry name" value="AcCoA-C-Actrans"/>
    <property type="match status" value="1"/>
</dbReference>
<dbReference type="InterPro" id="IPR020613">
    <property type="entry name" value="Thiolase_CS"/>
</dbReference>
<dbReference type="PROSITE" id="PS00098">
    <property type="entry name" value="THIOLASE_1"/>
    <property type="match status" value="1"/>
</dbReference>
<dbReference type="RefSeq" id="WP_063232344.1">
    <property type="nucleotide sequence ID" value="NZ_BCVO01000002.1"/>
</dbReference>
<feature type="domain" description="Thiolase N-terminal" evidence="8">
    <location>
        <begin position="6"/>
        <end position="262"/>
    </location>
</feature>
<evidence type="ECO:0000256" key="7">
    <source>
        <dbReference type="RuleBase" id="RU003557"/>
    </source>
</evidence>
<dbReference type="PANTHER" id="PTHR18919">
    <property type="entry name" value="ACETYL-COA C-ACYLTRANSFERASE"/>
    <property type="match status" value="1"/>
</dbReference>
<dbReference type="Pfam" id="PF00108">
    <property type="entry name" value="Thiolase_N"/>
    <property type="match status" value="1"/>
</dbReference>
<feature type="active site" description="Acyl-thioester intermediate" evidence="6">
    <location>
        <position position="91"/>
    </location>
</feature>
<dbReference type="PANTHER" id="PTHR18919:SF107">
    <property type="entry name" value="ACETYL-COA ACETYLTRANSFERASE, CYTOSOLIC"/>
    <property type="match status" value="1"/>
</dbReference>
<dbReference type="OrthoDB" id="9764892at2"/>
<dbReference type="CDD" id="cd00751">
    <property type="entry name" value="thiolase"/>
    <property type="match status" value="1"/>
</dbReference>
<protein>
    <recommendedName>
        <fullName evidence="2">acetyl-CoA C-acetyltransferase</fullName>
        <ecNumber evidence="2">2.3.1.9</ecNumber>
    </recommendedName>
    <alternativeName>
        <fullName evidence="5">Acetoacetyl-CoA thiolase</fullName>
    </alternativeName>
</protein>
<dbReference type="Pfam" id="PF02803">
    <property type="entry name" value="Thiolase_C"/>
    <property type="match status" value="1"/>
</dbReference>
<dbReference type="InterPro" id="IPR020615">
    <property type="entry name" value="Thiolase_acyl_enz_int_AS"/>
</dbReference>
<dbReference type="SUPFAM" id="SSF53901">
    <property type="entry name" value="Thiolase-like"/>
    <property type="match status" value="2"/>
</dbReference>
<evidence type="ECO:0000313" key="11">
    <source>
        <dbReference type="Proteomes" id="UP000214618"/>
    </source>
</evidence>
<dbReference type="Gene3D" id="3.40.47.10">
    <property type="match status" value="2"/>
</dbReference>
<dbReference type="AlphaFoldDB" id="A0A223EEV3"/>
<evidence type="ECO:0000259" key="8">
    <source>
        <dbReference type="Pfam" id="PF00108"/>
    </source>
</evidence>
<dbReference type="PROSITE" id="PS00099">
    <property type="entry name" value="THIOLASE_3"/>
    <property type="match status" value="1"/>
</dbReference>
<keyword evidence="3 7" id="KW-0808">Transferase</keyword>
<dbReference type="PIRSF" id="PIRSF000429">
    <property type="entry name" value="Ac-CoA_Ac_transf"/>
    <property type="match status" value="1"/>
</dbReference>
<accession>A0A223EEV3</accession>
<dbReference type="EMBL" id="CP017704">
    <property type="protein sequence ID" value="ASS93733.1"/>
    <property type="molecule type" value="Genomic_DNA"/>
</dbReference>
<evidence type="ECO:0000259" key="9">
    <source>
        <dbReference type="Pfam" id="PF02803"/>
    </source>
</evidence>
<dbReference type="InterPro" id="IPR002155">
    <property type="entry name" value="Thiolase"/>
</dbReference>